<evidence type="ECO:0000313" key="1">
    <source>
        <dbReference type="EMBL" id="TWW66939.1"/>
    </source>
</evidence>
<sequence>MRPPFCVPHPQELTAHQPCQTIKASCGSPIDIDNLTSSVLDHITTTIDIITTTKQITTTPLSTDHQPLTLSSNAVYTSLSRIKPLKAAGHDGIPGCVLKACAEQLSGIFTDIFNLSLAHAVVPTCFKATVIVPVPKHSKSTCLNDYHLVALTSIIMKSWHT</sequence>
<evidence type="ECO:0000313" key="2">
    <source>
        <dbReference type="Proteomes" id="UP000324091"/>
    </source>
</evidence>
<reference evidence="1 2" key="1">
    <citation type="submission" date="2019-04" db="EMBL/GenBank/DDBJ databases">
        <title>Chromosome genome assembly for Takifugu flavidus.</title>
        <authorList>
            <person name="Xiao S."/>
        </authorList>
    </citation>
    <scope>NUCLEOTIDE SEQUENCE [LARGE SCALE GENOMIC DNA]</scope>
    <source>
        <strain evidence="1">HTHZ2018</strain>
        <tissue evidence="1">Muscle</tissue>
    </source>
</reference>
<comment type="caution">
    <text evidence="1">The sequence shown here is derived from an EMBL/GenBank/DDBJ whole genome shotgun (WGS) entry which is preliminary data.</text>
</comment>
<dbReference type="PANTHER" id="PTHR47510">
    <property type="entry name" value="REVERSE TRANSCRIPTASE DOMAIN-CONTAINING PROTEIN"/>
    <property type="match status" value="1"/>
</dbReference>
<gene>
    <name evidence="1" type="ORF">D4764_20G0009710</name>
</gene>
<name>A0A5C6NJZ2_9TELE</name>
<dbReference type="Proteomes" id="UP000324091">
    <property type="component" value="Chromosome 20"/>
</dbReference>
<keyword evidence="2" id="KW-1185">Reference proteome</keyword>
<organism evidence="1 2">
    <name type="scientific">Takifugu flavidus</name>
    <name type="common">sansaifugu</name>
    <dbReference type="NCBI Taxonomy" id="433684"/>
    <lineage>
        <taxon>Eukaryota</taxon>
        <taxon>Metazoa</taxon>
        <taxon>Chordata</taxon>
        <taxon>Craniata</taxon>
        <taxon>Vertebrata</taxon>
        <taxon>Euteleostomi</taxon>
        <taxon>Actinopterygii</taxon>
        <taxon>Neopterygii</taxon>
        <taxon>Teleostei</taxon>
        <taxon>Neoteleostei</taxon>
        <taxon>Acanthomorphata</taxon>
        <taxon>Eupercaria</taxon>
        <taxon>Tetraodontiformes</taxon>
        <taxon>Tetradontoidea</taxon>
        <taxon>Tetraodontidae</taxon>
        <taxon>Takifugu</taxon>
    </lineage>
</organism>
<dbReference type="PANTHER" id="PTHR47510:SF3">
    <property type="entry name" value="ENDO_EXONUCLEASE_PHOSPHATASE DOMAIN-CONTAINING PROTEIN"/>
    <property type="match status" value="1"/>
</dbReference>
<dbReference type="AlphaFoldDB" id="A0A5C6NJZ2"/>
<evidence type="ECO:0008006" key="3">
    <source>
        <dbReference type="Google" id="ProtNLM"/>
    </source>
</evidence>
<protein>
    <recommendedName>
        <fullName evidence="3">Reverse transcriptase domain-containing protein</fullName>
    </recommendedName>
</protein>
<accession>A0A5C6NJZ2</accession>
<proteinExistence type="predicted"/>
<dbReference type="EMBL" id="RHFK02000013">
    <property type="protein sequence ID" value="TWW66939.1"/>
    <property type="molecule type" value="Genomic_DNA"/>
</dbReference>